<keyword evidence="2" id="KW-1185">Reference proteome</keyword>
<proteinExistence type="predicted"/>
<protein>
    <submittedName>
        <fullName evidence="1">Uncharacterized protein</fullName>
    </submittedName>
</protein>
<sequence>MSVGGEAVTQFEYSHKLDELDRLLNDPDVPMEPARVWSLLAEISGPRFEPGEVIHDGTAQPWGIACR</sequence>
<dbReference type="Proteomes" id="UP000032680">
    <property type="component" value="Unassembled WGS sequence"/>
</dbReference>
<comment type="caution">
    <text evidence="1">The sequence shown here is derived from an EMBL/GenBank/DDBJ whole genome shotgun (WGS) entry which is preliminary data.</text>
</comment>
<name>A0A0D6P4W5_9PROT</name>
<organism evidence="1 2">
    <name type="scientific">Acidisphaera rubrifaciens HS-AP3</name>
    <dbReference type="NCBI Taxonomy" id="1231350"/>
    <lineage>
        <taxon>Bacteria</taxon>
        <taxon>Pseudomonadati</taxon>
        <taxon>Pseudomonadota</taxon>
        <taxon>Alphaproteobacteria</taxon>
        <taxon>Acetobacterales</taxon>
        <taxon>Acetobacteraceae</taxon>
        <taxon>Acidisphaera</taxon>
    </lineage>
</organism>
<accession>A0A0D6P4W5</accession>
<dbReference type="AlphaFoldDB" id="A0A0D6P4W5"/>
<evidence type="ECO:0000313" key="2">
    <source>
        <dbReference type="Proteomes" id="UP000032680"/>
    </source>
</evidence>
<evidence type="ECO:0000313" key="1">
    <source>
        <dbReference type="EMBL" id="GAN76692.1"/>
    </source>
</evidence>
<dbReference type="EMBL" id="BANB01000143">
    <property type="protein sequence ID" value="GAN76692.1"/>
    <property type="molecule type" value="Genomic_DNA"/>
</dbReference>
<reference evidence="1 2" key="1">
    <citation type="submission" date="2012-11" db="EMBL/GenBank/DDBJ databases">
        <title>Whole genome sequence of Acidisphaera rubrifaciens HS-AP3.</title>
        <authorList>
            <person name="Azuma Y."/>
            <person name="Higashiura N."/>
            <person name="Hirakawa H."/>
            <person name="Matsushita K."/>
        </authorList>
    </citation>
    <scope>NUCLEOTIDE SEQUENCE [LARGE SCALE GENOMIC DNA]</scope>
    <source>
        <strain evidence="1 2">HS-AP3</strain>
    </source>
</reference>
<gene>
    <name evidence="1" type="ORF">Asru_0143_16</name>
</gene>